<organism evidence="1 2">
    <name type="scientific">Protopolystoma xenopodis</name>
    <dbReference type="NCBI Taxonomy" id="117903"/>
    <lineage>
        <taxon>Eukaryota</taxon>
        <taxon>Metazoa</taxon>
        <taxon>Spiralia</taxon>
        <taxon>Lophotrochozoa</taxon>
        <taxon>Platyhelminthes</taxon>
        <taxon>Monogenea</taxon>
        <taxon>Polyopisthocotylea</taxon>
        <taxon>Polystomatidea</taxon>
        <taxon>Polystomatidae</taxon>
        <taxon>Protopolystoma</taxon>
    </lineage>
</organism>
<gene>
    <name evidence="1" type="ORF">PXEA_LOCUS18608</name>
</gene>
<proteinExistence type="predicted"/>
<dbReference type="AlphaFoldDB" id="A0A3S5A1G6"/>
<dbReference type="EMBL" id="CAAALY010072064">
    <property type="protein sequence ID" value="VEL25168.1"/>
    <property type="molecule type" value="Genomic_DNA"/>
</dbReference>
<feature type="non-terminal residue" evidence="1">
    <location>
        <position position="565"/>
    </location>
</feature>
<sequence>MASVDSEMSRLFATNGLMRIIQAENGLTTARLVENVSLSVLAICHMSRIEQCLDDKSSQLLQEFSAHLMLYLVGSDLADSLKISSMFNHLESVIKTYDATERSMQEASKLLEALLPSYPGRDDDKVQIAYSHIPVLKKGLIAWILALPNRPTRHSHYGQVELLLDALVFATHKGLSWSRKTLKNALEALAQDEDIVKLGTTFVSSERIQNGIKLIDSLNCALLDYVTCKQLLPLLSFLLSNAGTDLSVPNEVPLSIVHQFICEALVHTDHSVCLSQSGLQQLRLLFHSRVESFRKLNDKTIALLLQFICGPSEPRELQPEEREQIVELLKQRLFCSSAPVDFADFEDMACLLDRLSKPDPGVFHRDDNIGFLELENLQERSESASASCSAVLAAFQIDHLPADGLLTFCEAVTLLGCLRLLLSTEVIPLLAREQVSPLFEVLEALTRELQNTTGCIHLSSTRLVLLKGFSGELIAMLRQRAEDNLRLAVASPGGTSRTDVHWLLRILLISNFRIISQPVLTESLEATEEMGNFSTALSIEDVLQRERKVADMLLSLSTNTNQPEA</sequence>
<evidence type="ECO:0000313" key="2">
    <source>
        <dbReference type="Proteomes" id="UP000784294"/>
    </source>
</evidence>
<accession>A0A3S5A1G6</accession>
<reference evidence="1" key="1">
    <citation type="submission" date="2018-11" db="EMBL/GenBank/DDBJ databases">
        <authorList>
            <consortium name="Pathogen Informatics"/>
        </authorList>
    </citation>
    <scope>NUCLEOTIDE SEQUENCE</scope>
</reference>
<dbReference type="Proteomes" id="UP000784294">
    <property type="component" value="Unassembled WGS sequence"/>
</dbReference>
<comment type="caution">
    <text evidence="1">The sequence shown here is derived from an EMBL/GenBank/DDBJ whole genome shotgun (WGS) entry which is preliminary data.</text>
</comment>
<evidence type="ECO:0000313" key="1">
    <source>
        <dbReference type="EMBL" id="VEL25168.1"/>
    </source>
</evidence>
<keyword evidence="2" id="KW-1185">Reference proteome</keyword>
<name>A0A3S5A1G6_9PLAT</name>
<protein>
    <submittedName>
        <fullName evidence="1">Uncharacterized protein</fullName>
    </submittedName>
</protein>